<name>A0A3D9FCJ9_9SPHN</name>
<gene>
    <name evidence="1" type="ORF">DFR46_0457</name>
</gene>
<dbReference type="RefSeq" id="WP_162843377.1">
    <property type="nucleotide sequence ID" value="NZ_QRDP01000004.1"/>
</dbReference>
<evidence type="ECO:0000313" key="2">
    <source>
        <dbReference type="Proteomes" id="UP000256310"/>
    </source>
</evidence>
<dbReference type="EMBL" id="QRDP01000004">
    <property type="protein sequence ID" value="RED15463.1"/>
    <property type="molecule type" value="Genomic_DNA"/>
</dbReference>
<dbReference type="Proteomes" id="UP000256310">
    <property type="component" value="Unassembled WGS sequence"/>
</dbReference>
<accession>A0A3D9FCJ9</accession>
<dbReference type="AlphaFoldDB" id="A0A3D9FCJ9"/>
<comment type="caution">
    <text evidence="1">The sequence shown here is derived from an EMBL/GenBank/DDBJ whole genome shotgun (WGS) entry which is preliminary data.</text>
</comment>
<proteinExistence type="predicted"/>
<evidence type="ECO:0000313" key="1">
    <source>
        <dbReference type="EMBL" id="RED15463.1"/>
    </source>
</evidence>
<organism evidence="1 2">
    <name type="scientific">Parasphingopyxis lamellibrachiae</name>
    <dbReference type="NCBI Taxonomy" id="680125"/>
    <lineage>
        <taxon>Bacteria</taxon>
        <taxon>Pseudomonadati</taxon>
        <taxon>Pseudomonadota</taxon>
        <taxon>Alphaproteobacteria</taxon>
        <taxon>Sphingomonadales</taxon>
        <taxon>Sphingomonadaceae</taxon>
        <taxon>Parasphingopyxis</taxon>
    </lineage>
</organism>
<protein>
    <submittedName>
        <fullName evidence="1">Uncharacterized protein</fullName>
    </submittedName>
</protein>
<reference evidence="1 2" key="1">
    <citation type="submission" date="2018-07" db="EMBL/GenBank/DDBJ databases">
        <title>Genomic Encyclopedia of Type Strains, Phase IV (KMG-IV): sequencing the most valuable type-strain genomes for metagenomic binning, comparative biology and taxonomic classification.</title>
        <authorList>
            <person name="Goeker M."/>
        </authorList>
    </citation>
    <scope>NUCLEOTIDE SEQUENCE [LARGE SCALE GENOMIC DNA]</scope>
    <source>
        <strain evidence="1 2">DSM 26725</strain>
    </source>
</reference>
<sequence length="57" mass="5709">MTNITSIRQNILSALAALAVTGVCVFGTVGPIDGGTAQPVQLQADQDGAIIVTGRIA</sequence>
<keyword evidence="2" id="KW-1185">Reference proteome</keyword>